<accession>C6M4C0</accession>
<dbReference type="Proteomes" id="UP000005365">
    <property type="component" value="Unassembled WGS sequence"/>
</dbReference>
<name>C6M4C0_NEISI</name>
<protein>
    <submittedName>
        <fullName evidence="1">Uncharacterized protein</fullName>
    </submittedName>
</protein>
<dbReference type="AlphaFoldDB" id="C6M4C0"/>
<sequence>MAAVSSSWKACILTDIPLQYAFPFFQTTSSDMQLILAPMQGL</sequence>
<organism evidence="1 2">
    <name type="scientific">Neisseria sicca ATCC 29256</name>
    <dbReference type="NCBI Taxonomy" id="547045"/>
    <lineage>
        <taxon>Bacteria</taxon>
        <taxon>Pseudomonadati</taxon>
        <taxon>Pseudomonadota</taxon>
        <taxon>Betaproteobacteria</taxon>
        <taxon>Neisseriales</taxon>
        <taxon>Neisseriaceae</taxon>
        <taxon>Neisseria</taxon>
    </lineage>
</organism>
<dbReference type="EMBL" id="ACKO02000007">
    <property type="protein sequence ID" value="EET44703.1"/>
    <property type="molecule type" value="Genomic_DNA"/>
</dbReference>
<proteinExistence type="predicted"/>
<keyword evidence="2" id="KW-1185">Reference proteome</keyword>
<comment type="caution">
    <text evidence="1">The sequence shown here is derived from an EMBL/GenBank/DDBJ whole genome shotgun (WGS) entry which is preliminary data.</text>
</comment>
<reference evidence="1" key="1">
    <citation type="submission" date="2009-07" db="EMBL/GenBank/DDBJ databases">
        <authorList>
            <person name="Weinstock G."/>
            <person name="Sodergren E."/>
            <person name="Clifton S."/>
            <person name="Fulton L."/>
            <person name="Fulton B."/>
            <person name="Courtney L."/>
            <person name="Fronick C."/>
            <person name="Harrison M."/>
            <person name="Strong C."/>
            <person name="Farmer C."/>
            <person name="Delahaunty K."/>
            <person name="Markovic C."/>
            <person name="Hall O."/>
            <person name="Minx P."/>
            <person name="Tomlinson C."/>
            <person name="Mitreva M."/>
            <person name="Nelson J."/>
            <person name="Hou S."/>
            <person name="Wollam A."/>
            <person name="Pepin K.H."/>
            <person name="Johnson M."/>
            <person name="Bhonagiri V."/>
            <person name="Nash W.E."/>
            <person name="Warren W."/>
            <person name="Chinwalla A."/>
            <person name="Mardis E.R."/>
            <person name="Wilson R.K."/>
        </authorList>
    </citation>
    <scope>NUCLEOTIDE SEQUENCE [LARGE SCALE GENOMIC DNA]</scope>
    <source>
        <strain evidence="1">ATCC 29256</strain>
    </source>
</reference>
<evidence type="ECO:0000313" key="2">
    <source>
        <dbReference type="Proteomes" id="UP000005365"/>
    </source>
</evidence>
<gene>
    <name evidence="1" type="ORF">NEISICOT_01366</name>
</gene>
<evidence type="ECO:0000313" key="1">
    <source>
        <dbReference type="EMBL" id="EET44703.1"/>
    </source>
</evidence>